<reference evidence="1" key="1">
    <citation type="submission" date="2020-05" db="EMBL/GenBank/DDBJ databases">
        <authorList>
            <person name="Chiriac C."/>
            <person name="Salcher M."/>
            <person name="Ghai R."/>
            <person name="Kavagutti S V."/>
        </authorList>
    </citation>
    <scope>NUCLEOTIDE SEQUENCE</scope>
</reference>
<dbReference type="AlphaFoldDB" id="A0A6J6NWL7"/>
<gene>
    <name evidence="1" type="ORF">UFOPK2366_00639</name>
</gene>
<organism evidence="1">
    <name type="scientific">freshwater metagenome</name>
    <dbReference type="NCBI Taxonomy" id="449393"/>
    <lineage>
        <taxon>unclassified sequences</taxon>
        <taxon>metagenomes</taxon>
        <taxon>ecological metagenomes</taxon>
    </lineage>
</organism>
<proteinExistence type="predicted"/>
<evidence type="ECO:0000313" key="1">
    <source>
        <dbReference type="EMBL" id="CAB4688934.1"/>
    </source>
</evidence>
<sequence length="71" mass="7078">MLTIDGMSCTTIERPVSRSPQITLNTPAGKNSAAISASNVALAGVVSLGLSTTVLPAARAGANFHTAIIIG</sequence>
<protein>
    <submittedName>
        <fullName evidence="1">Unannotated protein</fullName>
    </submittedName>
</protein>
<accession>A0A6J6NWL7</accession>
<name>A0A6J6NWL7_9ZZZZ</name>
<dbReference type="EMBL" id="CAEZXM010000096">
    <property type="protein sequence ID" value="CAB4688934.1"/>
    <property type="molecule type" value="Genomic_DNA"/>
</dbReference>